<dbReference type="RefSeq" id="WP_212015791.1">
    <property type="nucleotide sequence ID" value="NZ_JAAFYZ010000136.1"/>
</dbReference>
<protein>
    <submittedName>
        <fullName evidence="5">DUF2510 domain-containing protein</fullName>
    </submittedName>
</protein>
<evidence type="ECO:0000313" key="6">
    <source>
        <dbReference type="Proteomes" id="UP000730482"/>
    </source>
</evidence>
<dbReference type="InterPro" id="IPR002789">
    <property type="entry name" value="HerA_central"/>
</dbReference>
<keyword evidence="2" id="KW-0472">Membrane</keyword>
<name>A0ABS5KZ36_9ACTN</name>
<dbReference type="Gene3D" id="3.40.50.300">
    <property type="entry name" value="P-loop containing nucleotide triphosphate hydrolases"/>
    <property type="match status" value="2"/>
</dbReference>
<feature type="transmembrane region" description="Helical" evidence="2">
    <location>
        <begin position="110"/>
        <end position="130"/>
    </location>
</feature>
<evidence type="ECO:0000313" key="5">
    <source>
        <dbReference type="EMBL" id="MBS2551352.1"/>
    </source>
</evidence>
<dbReference type="InterPro" id="IPR027417">
    <property type="entry name" value="P-loop_NTPase"/>
</dbReference>
<reference evidence="5 6" key="1">
    <citation type="submission" date="2020-02" db="EMBL/GenBank/DDBJ databases">
        <title>Acidophilic actinobacteria isolated from forest soil.</title>
        <authorList>
            <person name="Golinska P."/>
        </authorList>
    </citation>
    <scope>NUCLEOTIDE SEQUENCE [LARGE SCALE GENOMIC DNA]</scope>
    <source>
        <strain evidence="5 6">NL8</strain>
    </source>
</reference>
<dbReference type="CDD" id="cd01127">
    <property type="entry name" value="TrwB_TraG_TraD_VirD4"/>
    <property type="match status" value="1"/>
</dbReference>
<comment type="caution">
    <text evidence="5">The sequence shown here is derived from an EMBL/GenBank/DDBJ whole genome shotgun (WGS) entry which is preliminary data.</text>
</comment>
<dbReference type="EMBL" id="JAAFYZ010000136">
    <property type="protein sequence ID" value="MBS2551352.1"/>
    <property type="molecule type" value="Genomic_DNA"/>
</dbReference>
<gene>
    <name evidence="5" type="ORF">KGQ19_31235</name>
</gene>
<evidence type="ECO:0000256" key="2">
    <source>
        <dbReference type="SAM" id="Phobius"/>
    </source>
</evidence>
<feature type="domain" description="DUF2510" evidence="4">
    <location>
        <begin position="13"/>
        <end position="42"/>
    </location>
</feature>
<dbReference type="Pfam" id="PF10708">
    <property type="entry name" value="DUF2510"/>
    <property type="match status" value="1"/>
</dbReference>
<dbReference type="Proteomes" id="UP000730482">
    <property type="component" value="Unassembled WGS sequence"/>
</dbReference>
<keyword evidence="2" id="KW-1133">Transmembrane helix</keyword>
<evidence type="ECO:0000256" key="1">
    <source>
        <dbReference type="SAM" id="MobiDB-lite"/>
    </source>
</evidence>
<organism evidence="5 6">
    <name type="scientific">Catenulispora pinistramenti</name>
    <dbReference type="NCBI Taxonomy" id="2705254"/>
    <lineage>
        <taxon>Bacteria</taxon>
        <taxon>Bacillati</taxon>
        <taxon>Actinomycetota</taxon>
        <taxon>Actinomycetes</taxon>
        <taxon>Catenulisporales</taxon>
        <taxon>Catenulisporaceae</taxon>
        <taxon>Catenulispora</taxon>
    </lineage>
</organism>
<sequence length="666" mass="72341">MTTEGQGPGPLPPGWYADPSGEPQVRYWTGTRWTERTRPDVQSWVHGPRLVDVPGVFAYGRDPEAAAAVRVSRESRQRALRYLLYAPLAGVVLAVPASIILTSIGLSGAAVWVVYLVALLGVCGWAGGWLPVGRVLWAQHGDRLAGLTGLGKKREVPPPPRPDMWVDLREAGHVAAASRLDVAADHGELTDVDYVRMVRVIRQARGDQDRLALVAAEIEDSGPHSWLHPSGQRDLPARLGEHDLMTGQVRLGVASDTAKNPATHSGQTFALDAEVLRTSLLVIGPTGSGKTRSFARPIVELLGLQTLTNMASVVVIDPHGDYSLPGFFDVDIDPLDPDSQWGFDLYGGARNPAEAADRLAGALLPPGVEPEADAAAHNGLDAALSWFREREGRYPTLKELIVELVEGGPRLLVERLRLLDRPALVELFDGRSEQKFSMRQIDRPMRVRIALPEAAYPQAARILARLAVSQFVQTVSAPDVDRSVFKGLIVDDAGRFVDEYVVQGLQRARAANAGLILLAQSMREFPEDLRATVFANTGCKAVFAGIDPQDAAYIADFWGKQWVAETTVTTGQENTTRSGTITGPPERRRSVQSMGRVRNVRRPGQLLALTGGSSVTQQRSVATRPVERYVWSPSEIINEIPTGHALVSLSTAEGFRTPPVLVDLRG</sequence>
<feature type="region of interest" description="Disordered" evidence="1">
    <location>
        <begin position="1"/>
        <end position="21"/>
    </location>
</feature>
<evidence type="ECO:0000259" key="4">
    <source>
        <dbReference type="Pfam" id="PF10708"/>
    </source>
</evidence>
<feature type="transmembrane region" description="Helical" evidence="2">
    <location>
        <begin position="82"/>
        <end position="104"/>
    </location>
</feature>
<keyword evidence="6" id="KW-1185">Reference proteome</keyword>
<accession>A0ABS5KZ36</accession>
<dbReference type="InterPro" id="IPR018929">
    <property type="entry name" value="DUF2510"/>
</dbReference>
<dbReference type="Pfam" id="PF01935">
    <property type="entry name" value="DUF87"/>
    <property type="match status" value="1"/>
</dbReference>
<proteinExistence type="predicted"/>
<keyword evidence="2" id="KW-0812">Transmembrane</keyword>
<evidence type="ECO:0000259" key="3">
    <source>
        <dbReference type="Pfam" id="PF01935"/>
    </source>
</evidence>
<feature type="domain" description="Helicase HerA central" evidence="3">
    <location>
        <begin position="264"/>
        <end position="323"/>
    </location>
</feature>
<feature type="region of interest" description="Disordered" evidence="1">
    <location>
        <begin position="569"/>
        <end position="590"/>
    </location>
</feature>
<dbReference type="SUPFAM" id="SSF52540">
    <property type="entry name" value="P-loop containing nucleoside triphosphate hydrolases"/>
    <property type="match status" value="1"/>
</dbReference>